<evidence type="ECO:0000313" key="3">
    <source>
        <dbReference type="Proteomes" id="UP000515908"/>
    </source>
</evidence>
<gene>
    <name evidence="2" type="ORF">ADEAN_000302500</name>
</gene>
<dbReference type="AlphaFoldDB" id="A0A7G2C6Y3"/>
<feature type="compositionally biased region" description="Polar residues" evidence="1">
    <location>
        <begin position="323"/>
        <end position="338"/>
    </location>
</feature>
<name>A0A7G2C6Y3_9TRYP</name>
<dbReference type="Proteomes" id="UP000515908">
    <property type="component" value="Chromosome 05"/>
</dbReference>
<evidence type="ECO:0000256" key="1">
    <source>
        <dbReference type="SAM" id="MobiDB-lite"/>
    </source>
</evidence>
<proteinExistence type="predicted"/>
<organism evidence="2 3">
    <name type="scientific">Angomonas deanei</name>
    <dbReference type="NCBI Taxonomy" id="59799"/>
    <lineage>
        <taxon>Eukaryota</taxon>
        <taxon>Discoba</taxon>
        <taxon>Euglenozoa</taxon>
        <taxon>Kinetoplastea</taxon>
        <taxon>Metakinetoplastina</taxon>
        <taxon>Trypanosomatida</taxon>
        <taxon>Trypanosomatidae</taxon>
        <taxon>Strigomonadinae</taxon>
        <taxon>Angomonas</taxon>
    </lineage>
</organism>
<feature type="region of interest" description="Disordered" evidence="1">
    <location>
        <begin position="309"/>
        <end position="340"/>
    </location>
</feature>
<dbReference type="VEuPathDB" id="TriTrypDB:ADEAN_000302500"/>
<dbReference type="EMBL" id="LR877149">
    <property type="protein sequence ID" value="CAD2215570.1"/>
    <property type="molecule type" value="Genomic_DNA"/>
</dbReference>
<evidence type="ECO:0000313" key="2">
    <source>
        <dbReference type="EMBL" id="CAD2215570.1"/>
    </source>
</evidence>
<feature type="compositionally biased region" description="Polar residues" evidence="1">
    <location>
        <begin position="364"/>
        <end position="383"/>
    </location>
</feature>
<feature type="region of interest" description="Disordered" evidence="1">
    <location>
        <begin position="353"/>
        <end position="383"/>
    </location>
</feature>
<sequence>MAASVVDSLSNAIENGDIVELEDAIRTAQDFLRQGSPNSGAVRALLSRAQQLYTKFMELCRPYVRPLRRACQHLSERDIFEALVRIHNLPANVQLHMYSDIRKAEALREDMVASQEEALRVLDSTDWRAVDKFLTESACALEDRTVLALVQKREDLLKIENRKVRQLSQVNSSLSPRASQLQRITLVEESDVGPRGESLFSSVTSISPGSTAPVAALEESVRKSILLQEIEIRKALYRDCLVSKLSCTANVRLQLTAVVDHQAPLVSPREVESNNVTAIQRKEPVVAEGSPVRKKDTDSVDIDKVLSRLNKSRQHNRTPDISPIQNKESSNSVNSHNFSPFDRVGMNSVAAVDRPSGVQKGKNGDTSVTSKRNGLEDSSASFQQDLQRRRLDSKIRAVFQEEDIHRRDIEGTEEFDRNVFLNPLFTRITLDLESIREKQSRLFVY</sequence>
<reference evidence="2 3" key="1">
    <citation type="submission" date="2020-08" db="EMBL/GenBank/DDBJ databases">
        <authorList>
            <person name="Newling K."/>
            <person name="Davey J."/>
            <person name="Forrester S."/>
        </authorList>
    </citation>
    <scope>NUCLEOTIDE SEQUENCE [LARGE SCALE GENOMIC DNA]</scope>
    <source>
        <strain evidence="3">Crithidia deanei Carvalho (ATCC PRA-265)</strain>
    </source>
</reference>
<keyword evidence="3" id="KW-1185">Reference proteome</keyword>
<protein>
    <submittedName>
        <fullName evidence="2">Uncharacterized protein</fullName>
    </submittedName>
</protein>
<accession>A0A7G2C6Y3</accession>